<keyword evidence="3 12" id="KW-0963">Cytoplasm</keyword>
<dbReference type="FunFam" id="1.10.287.380:FF:000001">
    <property type="entry name" value="Valine--tRNA ligase"/>
    <property type="match status" value="1"/>
</dbReference>
<dbReference type="GO" id="GO:0005524">
    <property type="term" value="F:ATP binding"/>
    <property type="evidence" value="ECO:0007669"/>
    <property type="project" value="UniProtKB-UniRule"/>
</dbReference>
<evidence type="ECO:0000256" key="6">
    <source>
        <dbReference type="ARBA" id="ARBA00022840"/>
    </source>
</evidence>
<keyword evidence="17" id="KW-1185">Reference proteome</keyword>
<evidence type="ECO:0000256" key="12">
    <source>
        <dbReference type="HAMAP-Rule" id="MF_02004"/>
    </source>
</evidence>
<dbReference type="Pfam" id="PF10458">
    <property type="entry name" value="Val_tRNA-synt_C"/>
    <property type="match status" value="1"/>
</dbReference>
<evidence type="ECO:0000256" key="2">
    <source>
        <dbReference type="ARBA" id="ARBA00011245"/>
    </source>
</evidence>
<gene>
    <name evidence="12" type="primary">valS</name>
    <name evidence="16" type="ORF">V3328_17660</name>
</gene>
<dbReference type="PANTHER" id="PTHR11946:SF93">
    <property type="entry name" value="VALINE--TRNA LIGASE, CHLOROPLASTIC_MITOCHONDRIAL 2"/>
    <property type="match status" value="1"/>
</dbReference>
<comment type="catalytic activity">
    <reaction evidence="10 12">
        <text>tRNA(Val) + L-valine + ATP = L-valyl-tRNA(Val) + AMP + diphosphate</text>
        <dbReference type="Rhea" id="RHEA:10704"/>
        <dbReference type="Rhea" id="RHEA-COMP:9672"/>
        <dbReference type="Rhea" id="RHEA-COMP:9708"/>
        <dbReference type="ChEBI" id="CHEBI:30616"/>
        <dbReference type="ChEBI" id="CHEBI:33019"/>
        <dbReference type="ChEBI" id="CHEBI:57762"/>
        <dbReference type="ChEBI" id="CHEBI:78442"/>
        <dbReference type="ChEBI" id="CHEBI:78537"/>
        <dbReference type="ChEBI" id="CHEBI:456215"/>
        <dbReference type="EC" id="6.1.1.9"/>
    </reaction>
</comment>
<dbReference type="CDD" id="cd00817">
    <property type="entry name" value="ValRS_core"/>
    <property type="match status" value="1"/>
</dbReference>
<evidence type="ECO:0000256" key="3">
    <source>
        <dbReference type="ARBA" id="ARBA00022490"/>
    </source>
</evidence>
<dbReference type="SUPFAM" id="SSF52374">
    <property type="entry name" value="Nucleotidylyl transferase"/>
    <property type="match status" value="1"/>
</dbReference>
<sequence length="886" mass="99990">MLDKTFTPSEVESRIYESWEEAGVFRAGRPDRAAGKPYCIVIPPPNVTGSLHMGHALNNTLQDVLIRFERMRGMDALWQPGMDHAGIATQMVVERQLEESGLHRRDMGRDEFIRRVWSWKGQSGGTIINQLKRLGASCDWSRERFTMDEGLSEAVLKVFVELYRAGLIYKDKRLVNWDPKLLTAISDLEVQPVETRGHLWHLRYPVKDEPGRYIVVATTRPETMLGDTAVAVHADDERYTDLVGKTVVLPLVGREIPIIADEYADPEQGSGAVKITPAHDFNDFEVGKRHGLAMINIFDAHARISDEAPEKYRGLDRFEARRQIVADLEEQGLLEKIDDHVLMVPYGDRSNVVIEPWLTDQWYVDAATLARPAIEAVERGETVFVPRNWEKTYFEWMRNIQPWCISRQLWWGHQIPAWYAPDGEVFVAHSEEEAYAAARARYGDDVTLQRDPDVLDTWFSSALWPFSTLGWPEQTPELKRYYKTDVLVTGFDIIFFWVARMMMMGLYFMKEVPFHTVYIHALVRDEKGQKMSKSKGNVIDPLDLVAKYGADALRFTLSAMAAQGRDIKLSESRVEGYRNFATKLWNAARFCEMNGCARVDGFDPAAVGETLNRWIVGEVEAAARTVTEGIETYRFNEAAGGAYRFVWNVFCDWYLELAKPVLAGEDGPAKEETRATAAWVIDQILKILHPFMPYVTEELWARLGEGQSGDEMLALAEWPNFSGLVDAEAKADIDWLIDLVTAVRSVRSEMNVPAGARLPLVLVGATGETEARAARYDEPLKRLARLEEITTAAAAPAGSVQTVVGDATLALPIADVVDLGAERARLEKELRKLTDEIGKLDAKLTNQNFVSRAPEHVVEEQRERRNDADEARAKLSQALERLAGAA</sequence>
<dbReference type="InterPro" id="IPR002300">
    <property type="entry name" value="aa-tRNA-synth_Ia"/>
</dbReference>
<dbReference type="NCBIfam" id="NF004349">
    <property type="entry name" value="PRK05729.1"/>
    <property type="match status" value="1"/>
</dbReference>
<feature type="short sequence motif" description="'HIGH' region" evidence="12">
    <location>
        <begin position="45"/>
        <end position="55"/>
    </location>
</feature>
<dbReference type="CDD" id="cd07962">
    <property type="entry name" value="Anticodon_Ia_Val"/>
    <property type="match status" value="1"/>
</dbReference>
<evidence type="ECO:0000259" key="14">
    <source>
        <dbReference type="Pfam" id="PF08264"/>
    </source>
</evidence>
<feature type="domain" description="Valyl-tRNA synthetase tRNA-binding arm" evidence="15">
    <location>
        <begin position="818"/>
        <end position="883"/>
    </location>
</feature>
<comment type="subcellular location">
    <subcellularLocation>
        <location evidence="1 12">Cytoplasm</location>
    </subcellularLocation>
</comment>
<dbReference type="GO" id="GO:0006438">
    <property type="term" value="P:valyl-tRNA aminoacylation"/>
    <property type="evidence" value="ECO:0007669"/>
    <property type="project" value="UniProtKB-UniRule"/>
</dbReference>
<dbReference type="Proteomes" id="UP001378188">
    <property type="component" value="Unassembled WGS sequence"/>
</dbReference>
<name>A0AAW9RSY1_9HYPH</name>
<comment type="caution">
    <text evidence="16">The sequence shown here is derived from an EMBL/GenBank/DDBJ whole genome shotgun (WGS) entry which is preliminary data.</text>
</comment>
<dbReference type="Pfam" id="PF00133">
    <property type="entry name" value="tRNA-synt_1"/>
    <property type="match status" value="1"/>
</dbReference>
<dbReference type="AlphaFoldDB" id="A0AAW9RSY1"/>
<dbReference type="Pfam" id="PF08264">
    <property type="entry name" value="Anticodon_1"/>
    <property type="match status" value="1"/>
</dbReference>
<dbReference type="GO" id="GO:0002161">
    <property type="term" value="F:aminoacyl-tRNA deacylase activity"/>
    <property type="evidence" value="ECO:0007669"/>
    <property type="project" value="InterPro"/>
</dbReference>
<dbReference type="InterPro" id="IPR033705">
    <property type="entry name" value="Anticodon_Ia_Val"/>
</dbReference>
<dbReference type="InterPro" id="IPR013155">
    <property type="entry name" value="M/V/L/I-tRNA-synth_anticd-bd"/>
</dbReference>
<dbReference type="HAMAP" id="MF_02004">
    <property type="entry name" value="Val_tRNA_synth_type1"/>
    <property type="match status" value="1"/>
</dbReference>
<keyword evidence="5 12" id="KW-0547">Nucleotide-binding</keyword>
<keyword evidence="7 12" id="KW-0648">Protein biosynthesis</keyword>
<keyword evidence="8 12" id="KW-0175">Coiled coil</keyword>
<dbReference type="Gene3D" id="1.10.730.10">
    <property type="entry name" value="Isoleucyl-tRNA Synthetase, Domain 1"/>
    <property type="match status" value="1"/>
</dbReference>
<reference evidence="16 17" key="1">
    <citation type="submission" date="2024-02" db="EMBL/GenBank/DDBJ databases">
        <title>Genome analysis and characterization of Microbaculum marinisediminis sp. nov., isolated from marine sediment.</title>
        <authorList>
            <person name="Du Z.-J."/>
            <person name="Ye Y.-Q."/>
            <person name="Zhang Z.-R."/>
            <person name="Yuan S.-M."/>
            <person name="Zhang X.-Y."/>
        </authorList>
    </citation>
    <scope>NUCLEOTIDE SEQUENCE [LARGE SCALE GENOMIC DNA]</scope>
    <source>
        <strain evidence="16 17">SDUM1044001</strain>
    </source>
</reference>
<feature type="domain" description="Aminoacyl-tRNA synthetase class Ia" evidence="13">
    <location>
        <begin position="15"/>
        <end position="570"/>
    </location>
</feature>
<protein>
    <recommendedName>
        <fullName evidence="12">Valine--tRNA ligase</fullName>
        <ecNumber evidence="12">6.1.1.9</ecNumber>
    </recommendedName>
    <alternativeName>
        <fullName evidence="12">Valyl-tRNA synthetase</fullName>
        <shortName evidence="12">ValRS</shortName>
    </alternativeName>
</protein>
<evidence type="ECO:0000256" key="7">
    <source>
        <dbReference type="ARBA" id="ARBA00022917"/>
    </source>
</evidence>
<evidence type="ECO:0000256" key="5">
    <source>
        <dbReference type="ARBA" id="ARBA00022741"/>
    </source>
</evidence>
<dbReference type="RefSeq" id="WP_340331015.1">
    <property type="nucleotide sequence ID" value="NZ_JAZHOF010000007.1"/>
</dbReference>
<keyword evidence="4 12" id="KW-0436">Ligase</keyword>
<comment type="subunit">
    <text evidence="2 12">Monomer.</text>
</comment>
<dbReference type="InterPro" id="IPR009080">
    <property type="entry name" value="tRNAsynth_Ia_anticodon-bd"/>
</dbReference>
<comment type="domain">
    <text evidence="12">The C-terminal coiled-coil domain is crucial for aminoacylation activity.</text>
</comment>
<keyword evidence="9 12" id="KW-0030">Aminoacyl-tRNA synthetase</keyword>
<dbReference type="NCBIfam" id="TIGR00422">
    <property type="entry name" value="valS"/>
    <property type="match status" value="1"/>
</dbReference>
<dbReference type="Gene3D" id="3.90.740.10">
    <property type="entry name" value="Valyl/Leucyl/Isoleucyl-tRNA synthetase, editing domain"/>
    <property type="match status" value="1"/>
</dbReference>
<comment type="domain">
    <text evidence="12">ValRS has two distinct active sites: one for aminoacylation and one for editing. The misactivated threonine is translocated from the active site to the editing site.</text>
</comment>
<dbReference type="InterPro" id="IPR010978">
    <property type="entry name" value="tRNA-bd_arm"/>
</dbReference>
<evidence type="ECO:0000256" key="9">
    <source>
        <dbReference type="ARBA" id="ARBA00023146"/>
    </source>
</evidence>
<evidence type="ECO:0000259" key="13">
    <source>
        <dbReference type="Pfam" id="PF00133"/>
    </source>
</evidence>
<feature type="short sequence motif" description="'KMSKS' region" evidence="12">
    <location>
        <begin position="530"/>
        <end position="534"/>
    </location>
</feature>
<organism evidence="16 17">
    <name type="scientific">Microbaculum marinum</name>
    <dbReference type="NCBI Taxonomy" id="1764581"/>
    <lineage>
        <taxon>Bacteria</taxon>
        <taxon>Pseudomonadati</taxon>
        <taxon>Pseudomonadota</taxon>
        <taxon>Alphaproteobacteria</taxon>
        <taxon>Hyphomicrobiales</taxon>
        <taxon>Tepidamorphaceae</taxon>
        <taxon>Microbaculum</taxon>
    </lineage>
</organism>
<accession>A0AAW9RSY1</accession>
<evidence type="ECO:0000256" key="11">
    <source>
        <dbReference type="ARBA" id="ARBA00060830"/>
    </source>
</evidence>
<evidence type="ECO:0000256" key="8">
    <source>
        <dbReference type="ARBA" id="ARBA00023054"/>
    </source>
</evidence>
<dbReference type="Gene3D" id="1.10.287.380">
    <property type="entry name" value="Valyl-tRNA synthetase, C-terminal domain"/>
    <property type="match status" value="1"/>
</dbReference>
<comment type="similarity">
    <text evidence="11 12">Belongs to the class-I aminoacyl-tRNA synthetase family. ValS type 1 subfamily.</text>
</comment>
<evidence type="ECO:0000259" key="15">
    <source>
        <dbReference type="Pfam" id="PF10458"/>
    </source>
</evidence>
<dbReference type="InterPro" id="IPR009008">
    <property type="entry name" value="Val/Leu/Ile-tRNA-synth_edit"/>
</dbReference>
<comment type="function">
    <text evidence="12">Catalyzes the attachment of valine to tRNA(Val). As ValRS can inadvertently accommodate and process structurally similar amino acids such as threonine, to avoid such errors, it has a 'posttransfer' editing activity that hydrolyzes mischarged Thr-tRNA(Val) in a tRNA-dependent manner.</text>
</comment>
<dbReference type="PANTHER" id="PTHR11946">
    <property type="entry name" value="VALYL-TRNA SYNTHETASES"/>
    <property type="match status" value="1"/>
</dbReference>
<feature type="coiled-coil region" evidence="12">
    <location>
        <begin position="816"/>
        <end position="878"/>
    </location>
</feature>
<feature type="domain" description="Methionyl/Valyl/Leucyl/Isoleucyl-tRNA synthetase anticodon-binding" evidence="14">
    <location>
        <begin position="612"/>
        <end position="760"/>
    </location>
</feature>
<dbReference type="EMBL" id="JAZHOF010000007">
    <property type="protein sequence ID" value="MEJ8573322.1"/>
    <property type="molecule type" value="Genomic_DNA"/>
</dbReference>
<dbReference type="EC" id="6.1.1.9" evidence="12"/>
<keyword evidence="6 12" id="KW-0067">ATP-binding</keyword>
<dbReference type="PRINTS" id="PR00986">
    <property type="entry name" value="TRNASYNTHVAL"/>
</dbReference>
<dbReference type="PROSITE" id="PS00178">
    <property type="entry name" value="AA_TRNA_LIGASE_I"/>
    <property type="match status" value="1"/>
</dbReference>
<dbReference type="InterPro" id="IPR019499">
    <property type="entry name" value="Val-tRNA_synth_tRNA-bd"/>
</dbReference>
<dbReference type="FunFam" id="3.40.50.620:FF:000073">
    <property type="entry name" value="Valine--tRNA ligase"/>
    <property type="match status" value="1"/>
</dbReference>
<dbReference type="GO" id="GO:0005829">
    <property type="term" value="C:cytosol"/>
    <property type="evidence" value="ECO:0007669"/>
    <property type="project" value="TreeGrafter"/>
</dbReference>
<dbReference type="InterPro" id="IPR002303">
    <property type="entry name" value="Valyl-tRNA_ligase"/>
</dbReference>
<dbReference type="FunFam" id="3.40.50.620:FF:000032">
    <property type="entry name" value="Valine--tRNA ligase"/>
    <property type="match status" value="1"/>
</dbReference>
<dbReference type="GO" id="GO:0004832">
    <property type="term" value="F:valine-tRNA ligase activity"/>
    <property type="evidence" value="ECO:0007669"/>
    <property type="project" value="UniProtKB-UniRule"/>
</dbReference>
<dbReference type="FunFam" id="3.90.740.10:FF:000005">
    <property type="entry name" value="Valine--tRNA ligase, mitochondrial"/>
    <property type="match status" value="1"/>
</dbReference>
<dbReference type="InterPro" id="IPR001412">
    <property type="entry name" value="aa-tRNA-synth_I_CS"/>
</dbReference>
<proteinExistence type="inferred from homology"/>
<evidence type="ECO:0000256" key="1">
    <source>
        <dbReference type="ARBA" id="ARBA00004496"/>
    </source>
</evidence>
<evidence type="ECO:0000256" key="4">
    <source>
        <dbReference type="ARBA" id="ARBA00022598"/>
    </source>
</evidence>
<evidence type="ECO:0000313" key="17">
    <source>
        <dbReference type="Proteomes" id="UP001378188"/>
    </source>
</evidence>
<dbReference type="InterPro" id="IPR037118">
    <property type="entry name" value="Val-tRNA_synth_C_sf"/>
</dbReference>
<feature type="binding site" evidence="12">
    <location>
        <position position="533"/>
    </location>
    <ligand>
        <name>ATP</name>
        <dbReference type="ChEBI" id="CHEBI:30616"/>
    </ligand>
</feature>
<evidence type="ECO:0000256" key="10">
    <source>
        <dbReference type="ARBA" id="ARBA00047552"/>
    </source>
</evidence>
<evidence type="ECO:0000313" key="16">
    <source>
        <dbReference type="EMBL" id="MEJ8573322.1"/>
    </source>
</evidence>
<dbReference type="Gene3D" id="3.40.50.620">
    <property type="entry name" value="HUPs"/>
    <property type="match status" value="2"/>
</dbReference>
<dbReference type="SUPFAM" id="SSF46589">
    <property type="entry name" value="tRNA-binding arm"/>
    <property type="match status" value="1"/>
</dbReference>
<dbReference type="SUPFAM" id="SSF50677">
    <property type="entry name" value="ValRS/IleRS/LeuRS editing domain"/>
    <property type="match status" value="1"/>
</dbReference>
<dbReference type="SUPFAM" id="SSF47323">
    <property type="entry name" value="Anticodon-binding domain of a subclass of class I aminoacyl-tRNA synthetases"/>
    <property type="match status" value="1"/>
</dbReference>
<dbReference type="InterPro" id="IPR014729">
    <property type="entry name" value="Rossmann-like_a/b/a_fold"/>
</dbReference>